<dbReference type="InterPro" id="IPR025924">
    <property type="entry name" value="YHYH_dom"/>
</dbReference>
<keyword evidence="1" id="KW-1133">Transmembrane helix</keyword>
<evidence type="ECO:0000313" key="4">
    <source>
        <dbReference type="Proteomes" id="UP000054558"/>
    </source>
</evidence>
<keyword evidence="1" id="KW-0812">Transmembrane</keyword>
<evidence type="ECO:0000256" key="1">
    <source>
        <dbReference type="SAM" id="Phobius"/>
    </source>
</evidence>
<dbReference type="OrthoDB" id="2151241at2759"/>
<keyword evidence="1" id="KW-0472">Membrane</keyword>
<evidence type="ECO:0000259" key="2">
    <source>
        <dbReference type="Pfam" id="PF14240"/>
    </source>
</evidence>
<protein>
    <recommendedName>
        <fullName evidence="2">YHYH domain-containing protein</fullName>
    </recommendedName>
</protein>
<sequence>MSCFPQSGKTYPGSRLASRTVSVAGGVNIPATALLAVTGVMALPRVLRLLATVFTTILFLSIGAMAQCPPGAPGCPTFPPNNNPDCGTDRGAAVVTYSVTDTLRTIFSNGCPPYDWNGSKSPGPPGPNGTAEFAHAKQSQISFNIPRRPRIQADIGDALRLETVKGPVGQTLFGPPLFSPFDIMGRDALVFEGATFDSCGGHVAPGPDQYHYHSTPGDGAATRHRDSRNLDFDVCDQLNFWMQPDRRWWHSPLFGVMADGVPIYGPRGDWGQLPKNLDDCQGHKDTTHPYYHYHTTSNFPYLTTCLRGCMDPNIQRGRNWQGVNFPACNPGSDQAPYYWLDLEIPGLLSLFQYGGNNRKLK</sequence>
<feature type="transmembrane region" description="Helical" evidence="1">
    <location>
        <begin position="20"/>
        <end position="42"/>
    </location>
</feature>
<organism evidence="3 4">
    <name type="scientific">Klebsormidium nitens</name>
    <name type="common">Green alga</name>
    <name type="synonym">Ulothrix nitens</name>
    <dbReference type="NCBI Taxonomy" id="105231"/>
    <lineage>
        <taxon>Eukaryota</taxon>
        <taxon>Viridiplantae</taxon>
        <taxon>Streptophyta</taxon>
        <taxon>Klebsormidiophyceae</taxon>
        <taxon>Klebsormidiales</taxon>
        <taxon>Klebsormidiaceae</taxon>
        <taxon>Klebsormidium</taxon>
    </lineage>
</organism>
<reference evidence="3 4" key="1">
    <citation type="journal article" date="2014" name="Nat. Commun.">
        <title>Klebsormidium flaccidum genome reveals primary factors for plant terrestrial adaptation.</title>
        <authorList>
            <person name="Hori K."/>
            <person name="Maruyama F."/>
            <person name="Fujisawa T."/>
            <person name="Togashi T."/>
            <person name="Yamamoto N."/>
            <person name="Seo M."/>
            <person name="Sato S."/>
            <person name="Yamada T."/>
            <person name="Mori H."/>
            <person name="Tajima N."/>
            <person name="Moriyama T."/>
            <person name="Ikeuchi M."/>
            <person name="Watanabe M."/>
            <person name="Wada H."/>
            <person name="Kobayashi K."/>
            <person name="Saito M."/>
            <person name="Masuda T."/>
            <person name="Sasaki-Sekimoto Y."/>
            <person name="Mashiguchi K."/>
            <person name="Awai K."/>
            <person name="Shimojima M."/>
            <person name="Masuda S."/>
            <person name="Iwai M."/>
            <person name="Nobusawa T."/>
            <person name="Narise T."/>
            <person name="Kondo S."/>
            <person name="Saito H."/>
            <person name="Sato R."/>
            <person name="Murakawa M."/>
            <person name="Ihara Y."/>
            <person name="Oshima-Yamada Y."/>
            <person name="Ohtaka K."/>
            <person name="Satoh M."/>
            <person name="Sonobe K."/>
            <person name="Ishii M."/>
            <person name="Ohtani R."/>
            <person name="Kanamori-Sato M."/>
            <person name="Honoki R."/>
            <person name="Miyazaki D."/>
            <person name="Mochizuki H."/>
            <person name="Umetsu J."/>
            <person name="Higashi K."/>
            <person name="Shibata D."/>
            <person name="Kamiya Y."/>
            <person name="Sato N."/>
            <person name="Nakamura Y."/>
            <person name="Tabata S."/>
            <person name="Ida S."/>
            <person name="Kurokawa K."/>
            <person name="Ohta H."/>
        </authorList>
    </citation>
    <scope>NUCLEOTIDE SEQUENCE [LARGE SCALE GENOMIC DNA]</scope>
    <source>
        <strain evidence="3 4">NIES-2285</strain>
    </source>
</reference>
<feature type="domain" description="YHYH" evidence="2">
    <location>
        <begin position="186"/>
        <end position="268"/>
    </location>
</feature>
<dbReference type="AlphaFoldDB" id="A0A1Y1I4F9"/>
<proteinExistence type="predicted"/>
<evidence type="ECO:0000313" key="3">
    <source>
        <dbReference type="EMBL" id="GAQ85383.1"/>
    </source>
</evidence>
<dbReference type="STRING" id="105231.A0A1Y1I4F9"/>
<dbReference type="OMA" id="GCIFNAN"/>
<dbReference type="Pfam" id="PF14240">
    <property type="entry name" value="YHYH"/>
    <property type="match status" value="1"/>
</dbReference>
<gene>
    <name evidence="3" type="ORF">KFL_002320170</name>
</gene>
<name>A0A1Y1I4F9_KLENI</name>
<keyword evidence="4" id="KW-1185">Reference proteome</keyword>
<accession>A0A1Y1I4F9</accession>
<dbReference type="Proteomes" id="UP000054558">
    <property type="component" value="Unassembled WGS sequence"/>
</dbReference>
<dbReference type="EMBL" id="DF237181">
    <property type="protein sequence ID" value="GAQ85383.1"/>
    <property type="molecule type" value="Genomic_DNA"/>
</dbReference>